<protein>
    <recommendedName>
        <fullName evidence="4">Lipoprotein</fullName>
    </recommendedName>
</protein>
<evidence type="ECO:0000313" key="2">
    <source>
        <dbReference type="EMBL" id="NIJ23688.1"/>
    </source>
</evidence>
<proteinExistence type="predicted"/>
<feature type="chain" id="PRO_5045617878" description="Lipoprotein" evidence="1">
    <location>
        <begin position="20"/>
        <end position="140"/>
    </location>
</feature>
<evidence type="ECO:0000313" key="3">
    <source>
        <dbReference type="Proteomes" id="UP000788153"/>
    </source>
</evidence>
<dbReference type="Proteomes" id="UP000788153">
    <property type="component" value="Unassembled WGS sequence"/>
</dbReference>
<reference evidence="2 3" key="1">
    <citation type="submission" date="2020-03" db="EMBL/GenBank/DDBJ databases">
        <title>Genomic Encyclopedia of Type Strains, Phase IV (KMG-IV): sequencing the most valuable type-strain genomes for metagenomic binning, comparative biology and taxonomic classification.</title>
        <authorList>
            <person name="Goeker M."/>
        </authorList>
    </citation>
    <scope>NUCLEOTIDE SEQUENCE [LARGE SCALE GENOMIC DNA]</scope>
    <source>
        <strain evidence="2 3">DSM 22753</strain>
    </source>
</reference>
<evidence type="ECO:0000256" key="1">
    <source>
        <dbReference type="SAM" id="SignalP"/>
    </source>
</evidence>
<keyword evidence="1" id="KW-0732">Signal</keyword>
<name>A0ABX0U4K0_9SPHN</name>
<keyword evidence="3" id="KW-1185">Reference proteome</keyword>
<feature type="signal peptide" evidence="1">
    <location>
        <begin position="1"/>
        <end position="19"/>
    </location>
</feature>
<evidence type="ECO:0008006" key="4">
    <source>
        <dbReference type="Google" id="ProtNLM"/>
    </source>
</evidence>
<dbReference type="EMBL" id="JAASQP010000001">
    <property type="protein sequence ID" value="NIJ23688.1"/>
    <property type="molecule type" value="Genomic_DNA"/>
</dbReference>
<comment type="caution">
    <text evidence="2">The sequence shown here is derived from an EMBL/GenBank/DDBJ whole genome shotgun (WGS) entry which is preliminary data.</text>
</comment>
<gene>
    <name evidence="2" type="ORF">FHT01_001230</name>
</gene>
<dbReference type="RefSeq" id="WP_140231311.1">
    <property type="nucleotide sequence ID" value="NZ_BAAAEV010000001.1"/>
</dbReference>
<accession>A0ABX0U4K0</accession>
<dbReference type="PROSITE" id="PS51257">
    <property type="entry name" value="PROKAR_LIPOPROTEIN"/>
    <property type="match status" value="1"/>
</dbReference>
<sequence length="140" mass="15054">MIRIAVPMLLILAGCATSAERTAQQEQRSARDAAELADQLDGLVASDTRNCLDTQTRSFATDVVGPNILYRESRARIWVTRTSGDCSAGGRDPVLVTRSFAGQLCRGDIIRSVDRSGGMLVGSCAAGEFTLYKRPEGNET</sequence>
<organism evidence="2 3">
    <name type="scientific">Sphingomonas japonica</name>
    <dbReference type="NCBI Taxonomy" id="511662"/>
    <lineage>
        <taxon>Bacteria</taxon>
        <taxon>Pseudomonadati</taxon>
        <taxon>Pseudomonadota</taxon>
        <taxon>Alphaproteobacteria</taxon>
        <taxon>Sphingomonadales</taxon>
        <taxon>Sphingomonadaceae</taxon>
        <taxon>Sphingomonas</taxon>
    </lineage>
</organism>